<feature type="region of interest" description="Disordered" evidence="2">
    <location>
        <begin position="957"/>
        <end position="985"/>
    </location>
</feature>
<feature type="region of interest" description="Disordered" evidence="2">
    <location>
        <begin position="828"/>
        <end position="919"/>
    </location>
</feature>
<feature type="region of interest" description="Disordered" evidence="2">
    <location>
        <begin position="481"/>
        <end position="508"/>
    </location>
</feature>
<feature type="domain" description="Duffy-binding-like" evidence="8">
    <location>
        <begin position="1260"/>
        <end position="1412"/>
    </location>
</feature>
<evidence type="ECO:0000259" key="5">
    <source>
        <dbReference type="Pfam" id="PF05424"/>
    </source>
</evidence>
<evidence type="ECO:0000259" key="4">
    <source>
        <dbReference type="Pfam" id="PF03011"/>
    </source>
</evidence>
<dbReference type="Gene3D" id="1.20.58.830">
    <property type="match status" value="3"/>
</dbReference>
<feature type="domain" description="Duffy-binding-like" evidence="4">
    <location>
        <begin position="1524"/>
        <end position="1665"/>
    </location>
</feature>
<dbReference type="InterPro" id="IPR029210">
    <property type="entry name" value="PfEMP1_NTS"/>
</dbReference>
<dbReference type="Pfam" id="PF22672">
    <property type="entry name" value="DBL_C"/>
    <property type="match status" value="2"/>
</dbReference>
<keyword evidence="3" id="KW-1133">Transmembrane helix</keyword>
<feature type="domain" description="Cysteine-rich interdomain region 1 gamma" evidence="7">
    <location>
        <begin position="1456"/>
        <end position="1508"/>
    </location>
</feature>
<dbReference type="FunFam" id="1.20.58.1930:FF:000001">
    <property type="entry name" value="Erythrocyte membrane protein 1, PfEMP1"/>
    <property type="match status" value="1"/>
</dbReference>
<feature type="compositionally biased region" description="Basic and acidic residues" evidence="2">
    <location>
        <begin position="1661"/>
        <end position="1678"/>
    </location>
</feature>
<dbReference type="GO" id="GO:0046789">
    <property type="term" value="F:host cell surface receptor binding"/>
    <property type="evidence" value="ECO:0007669"/>
    <property type="project" value="InterPro"/>
</dbReference>
<dbReference type="Pfam" id="PF18562">
    <property type="entry name" value="CIDR1_gamma"/>
    <property type="match status" value="1"/>
</dbReference>
<feature type="non-terminal residue" evidence="9">
    <location>
        <position position="1794"/>
    </location>
</feature>
<dbReference type="FunFam" id="1.20.1310.20:FF:000001">
    <property type="entry name" value="Erythrocyte membrane protein 1, PfEMP1"/>
    <property type="match status" value="1"/>
</dbReference>
<evidence type="ECO:0000259" key="6">
    <source>
        <dbReference type="Pfam" id="PF15447"/>
    </source>
</evidence>
<evidence type="ECO:0000313" key="10">
    <source>
        <dbReference type="Proteomes" id="UP000030708"/>
    </source>
</evidence>
<dbReference type="Gene3D" id="1.20.58.1930">
    <property type="match status" value="1"/>
</dbReference>
<evidence type="ECO:0000259" key="7">
    <source>
        <dbReference type="Pfam" id="PF18562"/>
    </source>
</evidence>
<name>A0A024VXH2_PLAFA</name>
<dbReference type="EMBL" id="KI926843">
    <property type="protein sequence ID" value="ETW33157.1"/>
    <property type="molecule type" value="Genomic_DNA"/>
</dbReference>
<keyword evidence="1" id="KW-0175">Coiled coil</keyword>
<dbReference type="InterPro" id="IPR054595">
    <property type="entry name" value="DBL_C"/>
</dbReference>
<dbReference type="Pfam" id="PF15447">
    <property type="entry name" value="NTS"/>
    <property type="match status" value="1"/>
</dbReference>
<evidence type="ECO:0008006" key="11">
    <source>
        <dbReference type="Google" id="ProtNLM"/>
    </source>
</evidence>
<feature type="domain" description="Duffy-binding-like" evidence="4">
    <location>
        <begin position="658"/>
        <end position="832"/>
    </location>
</feature>
<reference evidence="9 10" key="2">
    <citation type="submission" date="2013-02" db="EMBL/GenBank/DDBJ databases">
        <title>The Genome Sequence of Plasmodium falciparum Tanzania (2000708).</title>
        <authorList>
            <consortium name="The Broad Institute Genome Sequencing Platform"/>
            <consortium name="The Broad Institute Genome Sequencing Center for Infectious Disease"/>
            <person name="Neafsey D."/>
            <person name="Cheeseman I."/>
            <person name="Volkman S."/>
            <person name="Adams J."/>
            <person name="Walker B."/>
            <person name="Young S.K."/>
            <person name="Zeng Q."/>
            <person name="Gargeya S."/>
            <person name="Fitzgerald M."/>
            <person name="Haas B."/>
            <person name="Abouelleil A."/>
            <person name="Alvarado L."/>
            <person name="Arachchi H.M."/>
            <person name="Berlin A.M."/>
            <person name="Chapman S.B."/>
            <person name="Dewar J."/>
            <person name="Goldberg J."/>
            <person name="Griggs A."/>
            <person name="Gujja S."/>
            <person name="Hansen M."/>
            <person name="Howarth C."/>
            <person name="Imamovic A."/>
            <person name="Larimer J."/>
            <person name="McCowan C."/>
            <person name="Murphy C."/>
            <person name="Neiman D."/>
            <person name="Pearson M."/>
            <person name="Priest M."/>
            <person name="Roberts A."/>
            <person name="Saif S."/>
            <person name="Shea T."/>
            <person name="Sisk P."/>
            <person name="Sykes S."/>
            <person name="Wortman J."/>
            <person name="Nusbaum C."/>
            <person name="Birren B."/>
        </authorList>
    </citation>
    <scope>NUCLEOTIDE SEQUENCE [LARGE SCALE GENOMIC DNA]</scope>
    <source>
        <strain evidence="10">Tanzania (2000708)</strain>
    </source>
</reference>
<dbReference type="Pfam" id="PF05424">
    <property type="entry name" value="Duffy_binding"/>
    <property type="match status" value="2"/>
</dbReference>
<dbReference type="Proteomes" id="UP000030708">
    <property type="component" value="Unassembled WGS sequence"/>
</dbReference>
<feature type="transmembrane region" description="Helical" evidence="3">
    <location>
        <begin position="1767"/>
        <end position="1793"/>
    </location>
</feature>
<dbReference type="OrthoDB" id="378847at2759"/>
<dbReference type="InterPro" id="IPR004258">
    <property type="entry name" value="DBL"/>
</dbReference>
<feature type="domain" description="Plasmodium falciparum erythrocyte membrane protein-1 N-terminal segment" evidence="6">
    <location>
        <begin position="15"/>
        <end position="49"/>
    </location>
</feature>
<feature type="compositionally biased region" description="Gly residues" evidence="2">
    <location>
        <begin position="487"/>
        <end position="496"/>
    </location>
</feature>
<dbReference type="GO" id="GO:0016020">
    <property type="term" value="C:membrane"/>
    <property type="evidence" value="ECO:0007669"/>
    <property type="project" value="InterPro"/>
</dbReference>
<dbReference type="Pfam" id="PF03011">
    <property type="entry name" value="PFEMP"/>
    <property type="match status" value="2"/>
</dbReference>
<keyword evidence="3" id="KW-0812">Transmembrane</keyword>
<keyword evidence="3" id="KW-0472">Membrane</keyword>
<evidence type="ECO:0000259" key="8">
    <source>
        <dbReference type="Pfam" id="PF22672"/>
    </source>
</evidence>
<feature type="region of interest" description="Disordered" evidence="2">
    <location>
        <begin position="32"/>
        <end position="54"/>
    </location>
</feature>
<reference evidence="9 10" key="1">
    <citation type="submission" date="2013-02" db="EMBL/GenBank/DDBJ databases">
        <title>The Genome Annotation of Plasmodium falciparum Tanzania (2000708).</title>
        <authorList>
            <consortium name="The Broad Institute Genome Sequencing Platform"/>
            <consortium name="The Broad Institute Genome Sequencing Center for Infectious Disease"/>
            <person name="Neafsey D."/>
            <person name="Hoffman S."/>
            <person name="Volkman S."/>
            <person name="Rosenthal P."/>
            <person name="Walker B."/>
            <person name="Young S.K."/>
            <person name="Zeng Q."/>
            <person name="Gargeya S."/>
            <person name="Fitzgerald M."/>
            <person name="Haas B."/>
            <person name="Abouelleil A."/>
            <person name="Allen A.W."/>
            <person name="Alvarado L."/>
            <person name="Arachchi H.M."/>
            <person name="Berlin A.M."/>
            <person name="Chapman S.B."/>
            <person name="Gainer-Dewar J."/>
            <person name="Goldberg J."/>
            <person name="Griggs A."/>
            <person name="Gujja S."/>
            <person name="Hansen M."/>
            <person name="Howarth C."/>
            <person name="Imamovic A."/>
            <person name="Ireland A."/>
            <person name="Larimer J."/>
            <person name="McCowan C."/>
            <person name="Murphy C."/>
            <person name="Pearson M."/>
            <person name="Poon T.W."/>
            <person name="Priest M."/>
            <person name="Roberts A."/>
            <person name="Saif S."/>
            <person name="Shea T."/>
            <person name="Sisk P."/>
            <person name="Sykes S."/>
            <person name="Wortman J."/>
            <person name="Nusbaum C."/>
            <person name="Birren B."/>
        </authorList>
    </citation>
    <scope>NUCLEOTIDE SEQUENCE [LARGE SCALE GENOMIC DNA]</scope>
    <source>
        <strain evidence="10">Tanzania (2000708)</strain>
    </source>
</reference>
<dbReference type="InterPro" id="IPR041480">
    <property type="entry name" value="CIDR1_gamma"/>
</dbReference>
<feature type="compositionally biased region" description="Basic and acidic residues" evidence="2">
    <location>
        <begin position="32"/>
        <end position="43"/>
    </location>
</feature>
<proteinExistence type="predicted"/>
<feature type="domain" description="Duffy-antigen binding" evidence="5">
    <location>
        <begin position="110"/>
        <end position="323"/>
    </location>
</feature>
<feature type="compositionally biased region" description="Acidic residues" evidence="2">
    <location>
        <begin position="857"/>
        <end position="893"/>
    </location>
</feature>
<feature type="compositionally biased region" description="Basic residues" evidence="2">
    <location>
        <begin position="1749"/>
        <end position="1758"/>
    </location>
</feature>
<feature type="compositionally biased region" description="Basic and acidic residues" evidence="2">
    <location>
        <begin position="828"/>
        <end position="839"/>
    </location>
</feature>
<organism evidence="9 10">
    <name type="scientific">Plasmodium falciparum Tanzania</name>
    <name type="common">2000708</name>
    <dbReference type="NCBI Taxonomy" id="1036725"/>
    <lineage>
        <taxon>Eukaryota</taxon>
        <taxon>Sar</taxon>
        <taxon>Alveolata</taxon>
        <taxon>Apicomplexa</taxon>
        <taxon>Aconoidasida</taxon>
        <taxon>Haemosporida</taxon>
        <taxon>Plasmodiidae</taxon>
        <taxon>Plasmodium</taxon>
        <taxon>Plasmodium (Laverania)</taxon>
    </lineage>
</organism>
<dbReference type="InterPro" id="IPR008602">
    <property type="entry name" value="Duffy-antigen-binding"/>
</dbReference>
<dbReference type="InterPro" id="IPR042202">
    <property type="entry name" value="Duffy-ag-bd_sf"/>
</dbReference>
<dbReference type="SUPFAM" id="SSF140924">
    <property type="entry name" value="Duffy binding domain-like"/>
    <property type="match status" value="4"/>
</dbReference>
<dbReference type="Gene3D" id="1.20.1310.20">
    <property type="entry name" value="Duffy-antigen binding domain"/>
    <property type="match status" value="2"/>
</dbReference>
<feature type="domain" description="Duffy-binding-like" evidence="8">
    <location>
        <begin position="327"/>
        <end position="481"/>
    </location>
</feature>
<gene>
    <name evidence="9" type="ORF">PFTANZ_06124</name>
</gene>
<feature type="compositionally biased region" description="Polar residues" evidence="2">
    <location>
        <begin position="957"/>
        <end position="967"/>
    </location>
</feature>
<evidence type="ECO:0000313" key="9">
    <source>
        <dbReference type="EMBL" id="ETW33157.1"/>
    </source>
</evidence>
<dbReference type="FunFam" id="1.20.58.830:FF:000009">
    <property type="entry name" value="Erythrocyte membrane protein 1, PfEMP1"/>
    <property type="match status" value="1"/>
</dbReference>
<feature type="coiled-coil region" evidence="1">
    <location>
        <begin position="391"/>
        <end position="418"/>
    </location>
</feature>
<feature type="domain" description="Duffy-antigen binding" evidence="5">
    <location>
        <begin position="985"/>
        <end position="1194"/>
    </location>
</feature>
<evidence type="ECO:0000256" key="2">
    <source>
        <dbReference type="SAM" id="MobiDB-lite"/>
    </source>
</evidence>
<feature type="region of interest" description="Disordered" evidence="2">
    <location>
        <begin position="1661"/>
        <end position="1762"/>
    </location>
</feature>
<evidence type="ECO:0000256" key="1">
    <source>
        <dbReference type="SAM" id="Coils"/>
    </source>
</evidence>
<feature type="region of interest" description="Disordered" evidence="2">
    <location>
        <begin position="752"/>
        <end position="771"/>
    </location>
</feature>
<dbReference type="FunFam" id="1.20.58.830:FF:000001">
    <property type="entry name" value="Erythrocyte membrane protein 1, PfEMP1"/>
    <property type="match status" value="1"/>
</dbReference>
<evidence type="ECO:0000256" key="3">
    <source>
        <dbReference type="SAM" id="Phobius"/>
    </source>
</evidence>
<accession>A0A024VXH2</accession>
<sequence length="1794" mass="202871">MAPPSAVTDYSKATDAKDFLDMIGKDVHETVKKEAQKRSKGDLKGSLSQVSTSLETNSTENPCIFEYDKHTTSANGNTKPCGKDENYVDRFSDKEGAQCDKKKIKDNSEGACAPYRRLHVCDKNMVKMDTIKNDSKAKHDLLAEVCYAANYEAESLIRDHPKYQDKYGDSASQLCTELARSFADIGDIVRGRDLYLGKKKKNQNGKETERDQLESKLKEIFQQIHSGLSKNGAEARYQNDTTDYFQLREDWWDANRETVWKAITCSEQLSNSKYFHATCGDSERSGTFSQANHYCRCDGDKPKADKQNTDPPTYFDYVPQFLRWFEEWAEDFCRKKKIYVGIVKTYCRGPSGNDKYCSRNGFDCEKTIRKIELLRMGNQCTKCLFACNPYIDWIEKQKEQFDKQKKKYTDEMKKYKNGTLDSGRKKRAAPSNINYEGYEKIFYEKLKGNYSDVNAFLDLLSSEKACTAVNDEEGGKIDFKTVKSGSASGGTAGGGASASSDTSGTNVESQGTFYRSKYCQPCPDCGVKKKNGKWEPKQKDDKCNINLYKPKDNANPTDVTILKSGEGKEDIKNKIEKFCKTQIGNGSVPGGASGSNSDSKELYEDWKCYEFKDLQKDGEGEDDDLEYNNDVKDAGGLCILQKTNSEGKVNKQKTFNNFFNFWVAHMLKDSIHWRTKKIKGCLENNNGNRCRNGCIKNCKCFLQWVEQKKEKEWKPIKKHFYTQKDICKQNGLMVFDHHYVLKKILEDEFLKDESTDDSEENSKNSLDAEEAEELKRIREIIEKKNQEEAEAGVVVVPTCDEGADNEQKNPIDYLLDEEAKDATKCKDCEQQKAPGDKGPGRTAGGHTPGPGTKKGDSEEDEDEDDEVGQESEEEEEENVPDVEEVEEEEADEPQAEHTEQDEKEPEAEPPTPATTQDKVNPCDIVSNLFSNTSNFSDACTLKYGKNYGWRCVNTTGSAEGEAASSNPRVRRSAPSGSKSDASGSICVPPRRRKLYLGGFDKFISGESSQGPTLSPPSSDPRADADAALRDAFIESAAVETFFLWDRYKKIKNKEKKEKEEKEKQGGSYILIDDKQEPALEPDAELNDGKIPEEFKRQMFYTLADYKDILFSGDKDDKNGGNNIILNASGTEKEKQKMQEIQTKIKDILEKANGDTPAPKSGDEKRKTWWKEYGKHIWEGMLCALTYKDGGEGKTIEKVKTAGNGDLFEKLKGKYSDYEKVKLEDTSGTGVPKVQTPSTTSDTPLLTDFISRPPYFRYLEEWGETFCRERAKRLAQIKHECKVGENGDRRDGKKCSGYGESCDYIREQKYDTISSFNCPGCGKYCRFYKKWIEKKKIEFTEQENAYTEQKDKCVNGNNKGGGDNGFCGKEGKCNSAADFLERLKNGPCKTNKENGEDEIDFGDVNGKTFQHTKHCAPCSLIGAKCKNGHCKGDTNVTCNGKNKTITKDNIERMEIFTDDISMLVSDNNPNGNEFNGLEACRGADIFKGIRNEQWKCGDFCGVDICKAENINGEGNEKQIIQIRALLKRWVENFLEDYNKIRKKLKPCIENGKGKEQKCFKGCKENCDCVKEWVAQKTTEWEKIKKRFNEQYKSETSGDYPVKTILEELITQITDVNEKEKFIKISKFDNFCGCNYRANTTNGKDDAIDCMIKKLKDKIGECEKNHDPSDKECNETLPETHDDENEDENEKKVGHPQICDEVLNDETKKEEPDKKCEEASPGVPEQAAEEPATPDSGKETLVPELPVKPPKPQRPRRPRRTPQIVDHPAVIPALMSSTIMWSIGIGFAAFTYFYLK</sequence>
<protein>
    <recommendedName>
        <fullName evidence="11">Duffy-binding-like domain-containing protein</fullName>
    </recommendedName>
</protein>
<feature type="compositionally biased region" description="Basic and acidic residues" evidence="2">
    <location>
        <begin position="1703"/>
        <end position="1716"/>
    </location>
</feature>